<protein>
    <submittedName>
        <fullName evidence="2">Uncharacterized protein</fullName>
    </submittedName>
</protein>
<evidence type="ECO:0000313" key="2">
    <source>
        <dbReference type="EMBL" id="BEI89144.1"/>
    </source>
</evidence>
<keyword evidence="3" id="KW-1185">Reference proteome</keyword>
<dbReference type="Proteomes" id="UP001233271">
    <property type="component" value="Chromosome 2"/>
</dbReference>
<feature type="region of interest" description="Disordered" evidence="1">
    <location>
        <begin position="1"/>
        <end position="58"/>
    </location>
</feature>
<feature type="region of interest" description="Disordered" evidence="1">
    <location>
        <begin position="347"/>
        <end position="376"/>
    </location>
</feature>
<name>A0AA48I3V8_9TREE</name>
<proteinExistence type="predicted"/>
<accession>A0AA48I3V8</accession>
<feature type="compositionally biased region" description="Pro residues" evidence="1">
    <location>
        <begin position="349"/>
        <end position="358"/>
    </location>
</feature>
<dbReference type="GeneID" id="85493015"/>
<feature type="compositionally biased region" description="Low complexity" evidence="1">
    <location>
        <begin position="1"/>
        <end position="23"/>
    </location>
</feature>
<reference evidence="2" key="1">
    <citation type="journal article" date="2023" name="BMC Genomics">
        <title>Chromosome-level genome assemblies of Cutaneotrichosporon spp. (Trichosporonales, Basidiomycota) reveal imbalanced evolution between nucleotide sequences and chromosome synteny.</title>
        <authorList>
            <person name="Kobayashi Y."/>
            <person name="Kayamori A."/>
            <person name="Aoki K."/>
            <person name="Shiwa Y."/>
            <person name="Matsutani M."/>
            <person name="Fujita N."/>
            <person name="Sugita T."/>
            <person name="Iwasaki W."/>
            <person name="Tanaka N."/>
            <person name="Takashima M."/>
        </authorList>
    </citation>
    <scope>NUCLEOTIDE SEQUENCE</scope>
    <source>
        <strain evidence="2">HIS019</strain>
    </source>
</reference>
<gene>
    <name evidence="2" type="ORF">CcaverHIS019_0205060</name>
</gene>
<evidence type="ECO:0000256" key="1">
    <source>
        <dbReference type="SAM" id="MobiDB-lite"/>
    </source>
</evidence>
<dbReference type="EMBL" id="AP028213">
    <property type="protein sequence ID" value="BEI89144.1"/>
    <property type="molecule type" value="Genomic_DNA"/>
</dbReference>
<dbReference type="KEGG" id="ccac:CcaHIS019_0205060"/>
<evidence type="ECO:0000313" key="3">
    <source>
        <dbReference type="Proteomes" id="UP001233271"/>
    </source>
</evidence>
<organism evidence="2 3">
    <name type="scientific">Cutaneotrichosporon cavernicola</name>
    <dbReference type="NCBI Taxonomy" id="279322"/>
    <lineage>
        <taxon>Eukaryota</taxon>
        <taxon>Fungi</taxon>
        <taxon>Dikarya</taxon>
        <taxon>Basidiomycota</taxon>
        <taxon>Agaricomycotina</taxon>
        <taxon>Tremellomycetes</taxon>
        <taxon>Trichosporonales</taxon>
        <taxon>Trichosporonaceae</taxon>
        <taxon>Cutaneotrichosporon</taxon>
    </lineage>
</organism>
<dbReference type="RefSeq" id="XP_060454410.1">
    <property type="nucleotide sequence ID" value="XM_060597525.1"/>
</dbReference>
<sequence length="376" mass="40337">MSTFNTPRTTPTRVSSRKTTPSPVSVPAPNLPLPRLVSPRRTRTRHMRNDPTNCGLYPVTETDEDDAPSRCPSLFYAPTSPGSETHRSSLVYTPCNDDHDQDPFEDYTFSPVSDTFFDDPATKAPRALRSPIRTPITPMSRVPRVPNCAPYQQRVLLPALPILAPCQQRPAPPSPPTPGTPITPTTPGIMSANLVSALRDLLTTCSEYKLDGGMFADADDIVPGQFDDAVSPKPSSPTLLAQPTLAFCPLPTVPPRTPPPKHATCIEELLLAPRQTRGPREPLAPGLEGDHSVLAGMAAAARADRPAAEAAAYEDLAPSFPSLTSMSTASSASSLSSLCGMTSGMTMIPRPPVTPPQRKPTVSSRRLLRSPLPVWS</sequence>
<dbReference type="AlphaFoldDB" id="A0AA48I3V8"/>